<dbReference type="GO" id="GO:0006400">
    <property type="term" value="P:tRNA modification"/>
    <property type="evidence" value="ECO:0007669"/>
    <property type="project" value="UniProtKB-UniRule"/>
</dbReference>
<dbReference type="NCBIfam" id="TIGR02432">
    <property type="entry name" value="lysidine_TilS_N"/>
    <property type="match status" value="1"/>
</dbReference>
<evidence type="ECO:0000256" key="1">
    <source>
        <dbReference type="ARBA" id="ARBA00022490"/>
    </source>
</evidence>
<keyword evidence="3 7" id="KW-0819">tRNA processing</keyword>
<dbReference type="PANTHER" id="PTHR43033:SF1">
    <property type="entry name" value="TRNA(ILE)-LYSIDINE SYNTHASE-RELATED"/>
    <property type="match status" value="1"/>
</dbReference>
<evidence type="ECO:0000256" key="4">
    <source>
        <dbReference type="ARBA" id="ARBA00022741"/>
    </source>
</evidence>
<dbReference type="Pfam" id="PF01171">
    <property type="entry name" value="ATP_bind_3"/>
    <property type="match status" value="1"/>
</dbReference>
<dbReference type="Gene3D" id="3.40.50.620">
    <property type="entry name" value="HUPs"/>
    <property type="match status" value="1"/>
</dbReference>
<protein>
    <recommendedName>
        <fullName evidence="7">tRNA(Ile)-lysidine synthase</fullName>
        <ecNumber evidence="7">6.3.4.19</ecNumber>
    </recommendedName>
    <alternativeName>
        <fullName evidence="7">tRNA(Ile)-2-lysyl-cytidine synthase</fullName>
    </alternativeName>
    <alternativeName>
        <fullName evidence="7">tRNA(Ile)-lysidine synthetase</fullName>
    </alternativeName>
</protein>
<keyword evidence="4 7" id="KW-0547">Nucleotide-binding</keyword>
<organism evidence="10 11">
    <name type="scientific">Bifidobacterium bohemicum DSM 22767</name>
    <dbReference type="NCBI Taxonomy" id="1437606"/>
    <lineage>
        <taxon>Bacteria</taxon>
        <taxon>Bacillati</taxon>
        <taxon>Actinomycetota</taxon>
        <taxon>Actinomycetes</taxon>
        <taxon>Bifidobacteriales</taxon>
        <taxon>Bifidobacteriaceae</taxon>
        <taxon>Bifidobacterium</taxon>
    </lineage>
</organism>
<dbReference type="InterPro" id="IPR014729">
    <property type="entry name" value="Rossmann-like_a/b/a_fold"/>
</dbReference>
<feature type="domain" description="tRNA(Ile)-lysidine synthase substrate-binding" evidence="9">
    <location>
        <begin position="297"/>
        <end position="358"/>
    </location>
</feature>
<dbReference type="RefSeq" id="WP_033520523.1">
    <property type="nucleotide sequence ID" value="NZ_JDUS01000001.1"/>
</dbReference>
<evidence type="ECO:0000256" key="5">
    <source>
        <dbReference type="ARBA" id="ARBA00022840"/>
    </source>
</evidence>
<comment type="domain">
    <text evidence="7">The N-terminal region contains the highly conserved SGGXDS motif, predicted to be a P-loop motif involved in ATP binding.</text>
</comment>
<gene>
    <name evidence="7" type="primary">tilS</name>
    <name evidence="10" type="ORF">BBOH_0455</name>
</gene>
<dbReference type="AlphaFoldDB" id="A0A086ZKD0"/>
<dbReference type="Gene3D" id="1.20.59.20">
    <property type="match status" value="1"/>
</dbReference>
<evidence type="ECO:0000313" key="11">
    <source>
        <dbReference type="Proteomes" id="UP000029096"/>
    </source>
</evidence>
<feature type="binding site" evidence="7">
    <location>
        <begin position="50"/>
        <end position="55"/>
    </location>
    <ligand>
        <name>ATP</name>
        <dbReference type="ChEBI" id="CHEBI:30616"/>
    </ligand>
</feature>
<dbReference type="EMBL" id="JGYP01000001">
    <property type="protein sequence ID" value="KFI46980.1"/>
    <property type="molecule type" value="Genomic_DNA"/>
</dbReference>
<comment type="caution">
    <text evidence="10">The sequence shown here is derived from an EMBL/GenBank/DDBJ whole genome shotgun (WGS) entry which is preliminary data.</text>
</comment>
<name>A0A086ZKD0_9BIFI</name>
<sequence length="372" mass="40295">MTYSTRLKKSIGEVRRALDSVGIVRQNDRFARHGEHEPDPDAPLVLVACSGGRDSLALAGVAGIVCAMLGVRCGAVIVDHRMQVGSSQVAGHAADQCEALGLMPVVVCAVNVDESRSGRGTEDAARAARYEALVEQALRLDAAVVLLAHTRDDQAETVLIDMARSAGVDSLSGMPYSFQRDGVRFVRPFLNVTREETTGICRDLQLQWWDDPTNGDVIQASEPLPSDYPLRSRVRHTLVPYLTEFFGGDVSAHLASVASVASQDKDYLEKAADGVYAQAVVTSDRVSSCPSKPEARLAVDLLRNEHPAIRCRVIARALAGLGIPFAFRHVKAIESLIVDWHGQGGVQLPSQYSANRQRHVIRVCQNGTYADC</sequence>
<evidence type="ECO:0000259" key="9">
    <source>
        <dbReference type="Pfam" id="PF09179"/>
    </source>
</evidence>
<dbReference type="SUPFAM" id="SSF82829">
    <property type="entry name" value="MesJ substrate recognition domain-like"/>
    <property type="match status" value="1"/>
</dbReference>
<evidence type="ECO:0000259" key="8">
    <source>
        <dbReference type="Pfam" id="PF01171"/>
    </source>
</evidence>
<reference evidence="10 11" key="1">
    <citation type="submission" date="2014-03" db="EMBL/GenBank/DDBJ databases">
        <title>Genomics of Bifidobacteria.</title>
        <authorList>
            <person name="Ventura M."/>
            <person name="Milani C."/>
            <person name="Lugli G.A."/>
        </authorList>
    </citation>
    <scope>NUCLEOTIDE SEQUENCE [LARGE SCALE GENOMIC DNA]</scope>
    <source>
        <strain evidence="10 11">DSM 22767</strain>
    </source>
</reference>
<comment type="similarity">
    <text evidence="7">Belongs to the tRNA(Ile)-lysidine synthase family.</text>
</comment>
<dbReference type="InterPro" id="IPR012795">
    <property type="entry name" value="tRNA_Ile_lys_synt_N"/>
</dbReference>
<keyword evidence="11" id="KW-1185">Reference proteome</keyword>
<keyword evidence="5 7" id="KW-0067">ATP-binding</keyword>
<evidence type="ECO:0000256" key="7">
    <source>
        <dbReference type="HAMAP-Rule" id="MF_01161"/>
    </source>
</evidence>
<dbReference type="Pfam" id="PF09179">
    <property type="entry name" value="TilS"/>
    <property type="match status" value="1"/>
</dbReference>
<comment type="catalytic activity">
    <reaction evidence="6 7">
        <text>cytidine(34) in tRNA(Ile2) + L-lysine + ATP = lysidine(34) in tRNA(Ile2) + AMP + diphosphate + H(+)</text>
        <dbReference type="Rhea" id="RHEA:43744"/>
        <dbReference type="Rhea" id="RHEA-COMP:10625"/>
        <dbReference type="Rhea" id="RHEA-COMP:10670"/>
        <dbReference type="ChEBI" id="CHEBI:15378"/>
        <dbReference type="ChEBI" id="CHEBI:30616"/>
        <dbReference type="ChEBI" id="CHEBI:32551"/>
        <dbReference type="ChEBI" id="CHEBI:33019"/>
        <dbReference type="ChEBI" id="CHEBI:82748"/>
        <dbReference type="ChEBI" id="CHEBI:83665"/>
        <dbReference type="ChEBI" id="CHEBI:456215"/>
        <dbReference type="EC" id="6.3.4.19"/>
    </reaction>
</comment>
<dbReference type="EC" id="6.3.4.19" evidence="7"/>
<dbReference type="InterPro" id="IPR012094">
    <property type="entry name" value="tRNA_Ile_lys_synt"/>
</dbReference>
<dbReference type="GO" id="GO:0032267">
    <property type="term" value="F:tRNA(Ile)-lysidine synthase activity"/>
    <property type="evidence" value="ECO:0007669"/>
    <property type="project" value="UniProtKB-EC"/>
</dbReference>
<evidence type="ECO:0000313" key="10">
    <source>
        <dbReference type="EMBL" id="KFI46980.1"/>
    </source>
</evidence>
<dbReference type="SUPFAM" id="SSF52402">
    <property type="entry name" value="Adenine nucleotide alpha hydrolases-like"/>
    <property type="match status" value="1"/>
</dbReference>
<comment type="function">
    <text evidence="7">Ligates lysine onto the cytidine present at position 34 of the AUA codon-specific tRNA(Ile) that contains the anticodon CAU, in an ATP-dependent manner. Cytidine is converted to lysidine, thus changing the amino acid specificity of the tRNA from methionine to isoleucine.</text>
</comment>
<evidence type="ECO:0000256" key="3">
    <source>
        <dbReference type="ARBA" id="ARBA00022694"/>
    </source>
</evidence>
<proteinExistence type="inferred from homology"/>
<evidence type="ECO:0000256" key="6">
    <source>
        <dbReference type="ARBA" id="ARBA00048539"/>
    </source>
</evidence>
<dbReference type="GO" id="GO:0005737">
    <property type="term" value="C:cytoplasm"/>
    <property type="evidence" value="ECO:0007669"/>
    <property type="project" value="UniProtKB-SubCell"/>
</dbReference>
<dbReference type="InterPro" id="IPR015262">
    <property type="entry name" value="tRNA_Ile_lys_synt_subst-bd"/>
</dbReference>
<dbReference type="PANTHER" id="PTHR43033">
    <property type="entry name" value="TRNA(ILE)-LYSIDINE SYNTHASE-RELATED"/>
    <property type="match status" value="1"/>
</dbReference>
<dbReference type="InterPro" id="IPR011063">
    <property type="entry name" value="TilS/TtcA_N"/>
</dbReference>
<evidence type="ECO:0000256" key="2">
    <source>
        <dbReference type="ARBA" id="ARBA00022598"/>
    </source>
</evidence>
<keyword evidence="2 7" id="KW-0436">Ligase</keyword>
<dbReference type="Proteomes" id="UP000029096">
    <property type="component" value="Unassembled WGS sequence"/>
</dbReference>
<dbReference type="STRING" id="1437606.BBOH_0455"/>
<dbReference type="HAMAP" id="MF_01161">
    <property type="entry name" value="tRNA_Ile_lys_synt"/>
    <property type="match status" value="1"/>
</dbReference>
<accession>A0A086ZKD0</accession>
<dbReference type="eggNOG" id="COG0037">
    <property type="taxonomic scope" value="Bacteria"/>
</dbReference>
<dbReference type="CDD" id="cd01992">
    <property type="entry name" value="TilS_N"/>
    <property type="match status" value="1"/>
</dbReference>
<dbReference type="GO" id="GO:0005524">
    <property type="term" value="F:ATP binding"/>
    <property type="evidence" value="ECO:0007669"/>
    <property type="project" value="UniProtKB-UniRule"/>
</dbReference>
<feature type="domain" description="tRNA(Ile)-lysidine/2-thiocytidine synthase N-terminal" evidence="8">
    <location>
        <begin position="45"/>
        <end position="216"/>
    </location>
</feature>
<keyword evidence="1 7" id="KW-0963">Cytoplasm</keyword>
<comment type="subcellular location">
    <subcellularLocation>
        <location evidence="7">Cytoplasm</location>
    </subcellularLocation>
</comment>
<dbReference type="OrthoDB" id="5244702at2"/>